<keyword evidence="3 7" id="KW-0812">Transmembrane</keyword>
<feature type="domain" description="Major facilitator superfamily (MFS) profile" evidence="8">
    <location>
        <begin position="252"/>
        <end position="440"/>
    </location>
</feature>
<dbReference type="Pfam" id="PF11700">
    <property type="entry name" value="ATG22"/>
    <property type="match status" value="1"/>
</dbReference>
<dbReference type="PROSITE" id="PS50850">
    <property type="entry name" value="MFS"/>
    <property type="match status" value="1"/>
</dbReference>
<feature type="transmembrane region" description="Helical" evidence="7">
    <location>
        <begin position="99"/>
        <end position="118"/>
    </location>
</feature>
<comment type="subcellular location">
    <subcellularLocation>
        <location evidence="1">Cell membrane</location>
        <topology evidence="1">Multi-pass membrane protein</topology>
    </subcellularLocation>
</comment>
<feature type="transmembrane region" description="Helical" evidence="7">
    <location>
        <begin position="199"/>
        <end position="217"/>
    </location>
</feature>
<sequence>MSMSSNPAASTAPATAPASPATARLTKREKQWIVYDVGNSAFVLLSTAVTPIYAQSLMPKDGNIVSAWGYAQTIASLVIALLMPLLGSIADVQGMKIKFFLGFFGTGVVMCAAMALPLTWLPFLVVYVLATIGLNGSLTFYDSMLIDTTSNERMDKVSSHGYGWGYVGSTVPFIACIALIFGGPALFGWSTEACTRASFVITAVWWVAFTVPLLTSYRQVHYRATREHLGAAVRGTFTELGGTFRSIVKNRPLWMFMLAFFFYIDAVNTVISMSTSYGAQLGIDSTQLVVALLVTQFVAFPCAIAYGRLAGRFGCKPMIAVAVAAYMGIVFFAAFFLRTAAEFWVLAILVGMFQGGIQALSRSYYGKIIPKDHANEYYGFYDIFGKTASILGTFLVATTTSLTGNASIGVLSIAVLLVVALVFLGLQKDPTRATRTETAA</sequence>
<dbReference type="AlphaFoldDB" id="A0A7Y0F2G1"/>
<dbReference type="GO" id="GO:0005886">
    <property type="term" value="C:plasma membrane"/>
    <property type="evidence" value="ECO:0007669"/>
    <property type="project" value="UniProtKB-SubCell"/>
</dbReference>
<feature type="transmembrane region" description="Helical" evidence="7">
    <location>
        <begin position="67"/>
        <end position="87"/>
    </location>
</feature>
<feature type="transmembrane region" description="Helical" evidence="7">
    <location>
        <begin position="318"/>
        <end position="337"/>
    </location>
</feature>
<evidence type="ECO:0000256" key="5">
    <source>
        <dbReference type="ARBA" id="ARBA00023136"/>
    </source>
</evidence>
<dbReference type="PANTHER" id="PTHR23519:SF1">
    <property type="entry name" value="AUTOPHAGY-RELATED PROTEIN 22"/>
    <property type="match status" value="1"/>
</dbReference>
<dbReference type="Proteomes" id="UP000588277">
    <property type="component" value="Unassembled WGS sequence"/>
</dbReference>
<evidence type="ECO:0000313" key="10">
    <source>
        <dbReference type="Proteomes" id="UP000588277"/>
    </source>
</evidence>
<keyword evidence="4 7" id="KW-1133">Transmembrane helix</keyword>
<evidence type="ECO:0000259" key="8">
    <source>
        <dbReference type="PROSITE" id="PS50850"/>
    </source>
</evidence>
<feature type="transmembrane region" description="Helical" evidence="7">
    <location>
        <begin position="33"/>
        <end position="55"/>
    </location>
</feature>
<dbReference type="InterPro" id="IPR050495">
    <property type="entry name" value="ATG22/LtaA_families"/>
</dbReference>
<evidence type="ECO:0000256" key="1">
    <source>
        <dbReference type="ARBA" id="ARBA00004651"/>
    </source>
</evidence>
<dbReference type="SUPFAM" id="SSF103473">
    <property type="entry name" value="MFS general substrate transporter"/>
    <property type="match status" value="1"/>
</dbReference>
<feature type="transmembrane region" description="Helical" evidence="7">
    <location>
        <begin position="343"/>
        <end position="365"/>
    </location>
</feature>
<feature type="transmembrane region" description="Helical" evidence="7">
    <location>
        <begin position="162"/>
        <end position="187"/>
    </location>
</feature>
<feature type="transmembrane region" description="Helical" evidence="7">
    <location>
        <begin position="124"/>
        <end position="141"/>
    </location>
</feature>
<reference evidence="9 10" key="1">
    <citation type="submission" date="2020-02" db="EMBL/GenBank/DDBJ databases">
        <title>Characterization of phylogenetic diversity of novel bifidobacterial species isolated in Czech ZOOs.</title>
        <authorList>
            <person name="Lugli G.A."/>
            <person name="Vera N.B."/>
            <person name="Ventura M."/>
        </authorList>
    </citation>
    <scope>NUCLEOTIDE SEQUENCE [LARGE SCALE GENOMIC DNA]</scope>
    <source>
        <strain evidence="9 10">DSM 109958</strain>
    </source>
</reference>
<gene>
    <name evidence="9" type="ORF">G1C96_1342</name>
</gene>
<evidence type="ECO:0000256" key="3">
    <source>
        <dbReference type="ARBA" id="ARBA00022692"/>
    </source>
</evidence>
<evidence type="ECO:0000313" key="9">
    <source>
        <dbReference type="EMBL" id="NMN00763.1"/>
    </source>
</evidence>
<keyword evidence="2" id="KW-0813">Transport</keyword>
<dbReference type="EMBL" id="JAAIIH010000010">
    <property type="protein sequence ID" value="NMN00763.1"/>
    <property type="molecule type" value="Genomic_DNA"/>
</dbReference>
<evidence type="ECO:0000256" key="6">
    <source>
        <dbReference type="SAM" id="MobiDB-lite"/>
    </source>
</evidence>
<name>A0A7Y0F2G1_9BIFI</name>
<proteinExistence type="predicted"/>
<evidence type="ECO:0000256" key="7">
    <source>
        <dbReference type="SAM" id="Phobius"/>
    </source>
</evidence>
<dbReference type="InterPro" id="IPR020846">
    <property type="entry name" value="MFS_dom"/>
</dbReference>
<evidence type="ECO:0000256" key="4">
    <source>
        <dbReference type="ARBA" id="ARBA00022989"/>
    </source>
</evidence>
<dbReference type="InterPro" id="IPR024671">
    <property type="entry name" value="Atg22-like"/>
</dbReference>
<dbReference type="PANTHER" id="PTHR23519">
    <property type="entry name" value="AUTOPHAGY-RELATED PROTEIN 22"/>
    <property type="match status" value="1"/>
</dbReference>
<dbReference type="GO" id="GO:0022857">
    <property type="term" value="F:transmembrane transporter activity"/>
    <property type="evidence" value="ECO:0007669"/>
    <property type="project" value="InterPro"/>
</dbReference>
<keyword evidence="5 7" id="KW-0472">Membrane</keyword>
<organism evidence="9 10">
    <name type="scientific">Bifidobacterium moraviense</name>
    <dbReference type="NCBI Taxonomy" id="2675323"/>
    <lineage>
        <taxon>Bacteria</taxon>
        <taxon>Bacillati</taxon>
        <taxon>Actinomycetota</taxon>
        <taxon>Actinomycetes</taxon>
        <taxon>Bifidobacteriales</taxon>
        <taxon>Bifidobacteriaceae</taxon>
        <taxon>Bifidobacterium</taxon>
    </lineage>
</organism>
<feature type="region of interest" description="Disordered" evidence="6">
    <location>
        <begin position="1"/>
        <end position="23"/>
    </location>
</feature>
<evidence type="ECO:0000256" key="2">
    <source>
        <dbReference type="ARBA" id="ARBA00022448"/>
    </source>
</evidence>
<accession>A0A7Y0F2G1</accession>
<feature type="transmembrane region" description="Helical" evidence="7">
    <location>
        <begin position="253"/>
        <end position="274"/>
    </location>
</feature>
<protein>
    <submittedName>
        <fullName evidence="9">MFS transporter</fullName>
    </submittedName>
</protein>
<feature type="transmembrane region" description="Helical" evidence="7">
    <location>
        <begin position="377"/>
        <end position="400"/>
    </location>
</feature>
<dbReference type="Gene3D" id="1.20.1250.20">
    <property type="entry name" value="MFS general substrate transporter like domains"/>
    <property type="match status" value="2"/>
</dbReference>
<dbReference type="InterPro" id="IPR036259">
    <property type="entry name" value="MFS_trans_sf"/>
</dbReference>
<comment type="caution">
    <text evidence="9">The sequence shown here is derived from an EMBL/GenBank/DDBJ whole genome shotgun (WGS) entry which is preliminary data.</text>
</comment>
<feature type="transmembrane region" description="Helical" evidence="7">
    <location>
        <begin position="286"/>
        <end position="306"/>
    </location>
</feature>
<keyword evidence="10" id="KW-1185">Reference proteome</keyword>
<feature type="transmembrane region" description="Helical" evidence="7">
    <location>
        <begin position="406"/>
        <end position="426"/>
    </location>
</feature>